<feature type="region of interest" description="Disordered" evidence="1">
    <location>
        <begin position="1"/>
        <end position="69"/>
    </location>
</feature>
<feature type="compositionally biased region" description="Polar residues" evidence="1">
    <location>
        <begin position="1"/>
        <end position="11"/>
    </location>
</feature>
<keyword evidence="4" id="KW-1185">Reference proteome</keyword>
<dbReference type="AlphaFoldDB" id="A0A8H5CVR8"/>
<comment type="caution">
    <text evidence="3">The sequence shown here is derived from an EMBL/GenBank/DDBJ whole genome shotgun (WGS) entry which is preliminary data.</text>
</comment>
<feature type="compositionally biased region" description="Low complexity" evidence="1">
    <location>
        <begin position="108"/>
        <end position="128"/>
    </location>
</feature>
<evidence type="ECO:0000313" key="4">
    <source>
        <dbReference type="Proteomes" id="UP000559256"/>
    </source>
</evidence>
<feature type="compositionally biased region" description="Basic and acidic residues" evidence="1">
    <location>
        <begin position="27"/>
        <end position="38"/>
    </location>
</feature>
<dbReference type="Proteomes" id="UP000559256">
    <property type="component" value="Unassembled WGS sequence"/>
</dbReference>
<evidence type="ECO:0000256" key="1">
    <source>
        <dbReference type="SAM" id="MobiDB-lite"/>
    </source>
</evidence>
<sequence length="1101" mass="122168">MSGAGPSTSAPHPNLRPGAFQYNGDPLRFHEDNGDRSRSSSATPCPPSPTPELDDEEEEDREHRPHQDNTTTFLNALAEMNANMDRNFDKLISALERSGHLTQATMTAASTRTSAIPSKPPKKTTLSKARPPEVNTFQKAIRNYLKKLLRRRQLVLDPTPNEADAFAATWDPKGDGPDCCDRDRFRIYLGGRPKHAWNVSAARVFADMMILDGETPYGESDRLKIQKAFLERVRGVIKDYRWAQEGLTQEEERKKLDRRKHRKSDLFQRRLRTVLRSDQLRQHKELMERLGVDGWLCCIESILEIFMETLHTNEFALEIWGINTSTLTGNSSHNYLGTHIIRTGFALNHSAYCSSILGQWKSNTNSFMTLKYTREWFHSQEMPDTDMSHMKMAGFWGKSEINNLVNQMHEVMAMMADLDPPYVLHSRLTLRDAIDVCALAFSPRGNLLAAGTKSGLLRIFALDNKYLPASFQLSSAITALIWGKDSNTEMLFIGEVNRHLHYVRRSLTWSAALSSQYDPLITMRDLQGPITALEISNHVRLLFVGDGRDIVVFPLDNINRRGPLMTQSPPPEKEDLAAVISGLKVKDGPEEAVVVVGYLEHGIRAYNIHRDTVANITSLNLCWTLSERRGHYFVSWDVHKRQQYWLTVVYNLYDGIELYWTDPINEPKTAQYRGQLIPTTGWGHRNMVLPVGILADGQWLIYGGSEGNTFIIDPNTGREIQRLNNHGDLGCSVFCSAIWADNDNGVERIALGTTGGLTGSITVYEYRDTTPRGTPLLTSPSPARSPKSVKIAPATSSSASEYPYPSSDIKPPHQNQSWKSASVPLSMIGCFVVVIMASIAIAVSYYGSPMTSRHEVVSQQVSKPTSSDTVTVIVSPQPTSSDTVTVIVPPHTTTHTMTVTVSPVIVSPQPTSSDTVVVVSTHTMTDTTTVTVSPVIVSPQPTSSDTVVVVSTHTMTDTTTVTVSPDIMTVMVFPKTSVLEDSWEDSWTCSANNCPTTETMTVMIMESATMERQTETVSVMVTVSPTMDLHDFSVALGSSEWGQGISRAIQKVCDEIILLKERLDRAASRTGDWGTNLMIALLLVGAGAVVTLLFLCNAGLL</sequence>
<evidence type="ECO:0000256" key="2">
    <source>
        <dbReference type="SAM" id="Phobius"/>
    </source>
</evidence>
<dbReference type="Gene3D" id="2.130.10.10">
    <property type="entry name" value="YVTN repeat-like/Quinoprotein amine dehydrogenase"/>
    <property type="match status" value="2"/>
</dbReference>
<dbReference type="OrthoDB" id="3224221at2759"/>
<proteinExistence type="predicted"/>
<organism evidence="3 4">
    <name type="scientific">Tetrapyrgos nigripes</name>
    <dbReference type="NCBI Taxonomy" id="182062"/>
    <lineage>
        <taxon>Eukaryota</taxon>
        <taxon>Fungi</taxon>
        <taxon>Dikarya</taxon>
        <taxon>Basidiomycota</taxon>
        <taxon>Agaricomycotina</taxon>
        <taxon>Agaricomycetes</taxon>
        <taxon>Agaricomycetidae</taxon>
        <taxon>Agaricales</taxon>
        <taxon>Marasmiineae</taxon>
        <taxon>Marasmiaceae</taxon>
        <taxon>Tetrapyrgos</taxon>
    </lineage>
</organism>
<keyword evidence="2" id="KW-0812">Transmembrane</keyword>
<dbReference type="EMBL" id="JAACJM010000084">
    <property type="protein sequence ID" value="KAF5348951.1"/>
    <property type="molecule type" value="Genomic_DNA"/>
</dbReference>
<dbReference type="SUPFAM" id="SSF50978">
    <property type="entry name" value="WD40 repeat-like"/>
    <property type="match status" value="1"/>
</dbReference>
<evidence type="ECO:0000313" key="3">
    <source>
        <dbReference type="EMBL" id="KAF5348951.1"/>
    </source>
</evidence>
<feature type="transmembrane region" description="Helical" evidence="2">
    <location>
        <begin position="825"/>
        <end position="846"/>
    </location>
</feature>
<feature type="transmembrane region" description="Helical" evidence="2">
    <location>
        <begin position="1077"/>
        <end position="1100"/>
    </location>
</feature>
<reference evidence="3 4" key="1">
    <citation type="journal article" date="2020" name="ISME J.">
        <title>Uncovering the hidden diversity of litter-decomposition mechanisms in mushroom-forming fungi.</title>
        <authorList>
            <person name="Floudas D."/>
            <person name="Bentzer J."/>
            <person name="Ahren D."/>
            <person name="Johansson T."/>
            <person name="Persson P."/>
            <person name="Tunlid A."/>
        </authorList>
    </citation>
    <scope>NUCLEOTIDE SEQUENCE [LARGE SCALE GENOMIC DNA]</scope>
    <source>
        <strain evidence="3 4">CBS 291.85</strain>
    </source>
</reference>
<dbReference type="InterPro" id="IPR015943">
    <property type="entry name" value="WD40/YVTN_repeat-like_dom_sf"/>
</dbReference>
<feature type="region of interest" description="Disordered" evidence="1">
    <location>
        <begin position="769"/>
        <end position="816"/>
    </location>
</feature>
<keyword evidence="2" id="KW-0472">Membrane</keyword>
<dbReference type="InterPro" id="IPR036322">
    <property type="entry name" value="WD40_repeat_dom_sf"/>
</dbReference>
<keyword evidence="2" id="KW-1133">Transmembrane helix</keyword>
<name>A0A8H5CVR8_9AGAR</name>
<feature type="region of interest" description="Disordered" evidence="1">
    <location>
        <begin position="108"/>
        <end position="130"/>
    </location>
</feature>
<protein>
    <submittedName>
        <fullName evidence="3">Uncharacterized protein</fullName>
    </submittedName>
</protein>
<feature type="compositionally biased region" description="Low complexity" evidence="1">
    <location>
        <begin position="792"/>
        <end position="807"/>
    </location>
</feature>
<accession>A0A8H5CVR8</accession>
<gene>
    <name evidence="3" type="ORF">D9758_014227</name>
</gene>